<dbReference type="Proteomes" id="UP001501176">
    <property type="component" value="Unassembled WGS sequence"/>
</dbReference>
<dbReference type="PANTHER" id="PTHR33362:SF4">
    <property type="entry name" value="2,3-DIKETO-L-GULONATE TRAP TRANSPORTER LARGE PERMEASE PROTEIN YIAN"/>
    <property type="match status" value="1"/>
</dbReference>
<feature type="transmembrane region" description="Helical" evidence="7">
    <location>
        <begin position="214"/>
        <end position="235"/>
    </location>
</feature>
<sequence length="426" mass="45225">MDTTLIFLAVLFASMAIGIPIAVSLLVSGVALMWHLDFFNTQLLAQNLQAGFDSFPLLAVPFFILAGELMNVGGLSQRIIDMARAFVGHIPGGLGYVAVFASVLLASMSGSAIADTAALATILLPMMRQQHYPMDYSTGLLASGGIIGPIIPPSLPFIIYGVTTNTSISKLFISGVVPGILMGGALLLAWRVVARRRQLPTAPRTSPAERRRAVADSIWAIFMPVIILGGIRFGVFTPTEAAVVAAVYAFVVSRFIYRALSWKAAYDVLVASSITTAVVMFLCGAATVAAYMITLADLPNQLAQLFQPILAHPTLFMACMVIFLLLVGTSMDLTPIILIFAPVCLPLALKAHIDPVYFGFMFVFTGCLGLITPPVGTVLNVAAGVGGVRMESVIRGVAPFLLVYAALLVLLVAFPQIVTAPVHWLG</sequence>
<keyword evidence="10" id="KW-1185">Reference proteome</keyword>
<keyword evidence="2" id="KW-1003">Cell membrane</keyword>
<evidence type="ECO:0000256" key="6">
    <source>
        <dbReference type="ARBA" id="ARBA00023136"/>
    </source>
</evidence>
<organism evidence="9 10">
    <name type="scientific">Castellaniella daejeonensis</name>
    <dbReference type="NCBI Taxonomy" id="659013"/>
    <lineage>
        <taxon>Bacteria</taxon>
        <taxon>Pseudomonadati</taxon>
        <taxon>Pseudomonadota</taxon>
        <taxon>Betaproteobacteria</taxon>
        <taxon>Burkholderiales</taxon>
        <taxon>Alcaligenaceae</taxon>
        <taxon>Castellaniella</taxon>
    </lineage>
</organism>
<keyword evidence="5 7" id="KW-1133">Transmembrane helix</keyword>
<evidence type="ECO:0000256" key="7">
    <source>
        <dbReference type="RuleBase" id="RU369079"/>
    </source>
</evidence>
<protein>
    <recommendedName>
        <fullName evidence="7">TRAP transporter large permease protein</fullName>
    </recommendedName>
</protein>
<evidence type="ECO:0000256" key="4">
    <source>
        <dbReference type="ARBA" id="ARBA00022692"/>
    </source>
</evidence>
<keyword evidence="4 7" id="KW-0812">Transmembrane</keyword>
<comment type="caution">
    <text evidence="9">The sequence shown here is derived from an EMBL/GenBank/DDBJ whole genome shotgun (WGS) entry which is preliminary data.</text>
</comment>
<feature type="transmembrane region" description="Helical" evidence="7">
    <location>
        <begin position="136"/>
        <end position="159"/>
    </location>
</feature>
<reference evidence="9 10" key="1">
    <citation type="journal article" date="2019" name="Int. J. Syst. Evol. Microbiol.">
        <title>The Global Catalogue of Microorganisms (GCM) 10K type strain sequencing project: providing services to taxonomists for standard genome sequencing and annotation.</title>
        <authorList>
            <consortium name="The Broad Institute Genomics Platform"/>
            <consortium name="The Broad Institute Genome Sequencing Center for Infectious Disease"/>
            <person name="Wu L."/>
            <person name="Ma J."/>
        </authorList>
    </citation>
    <scope>NUCLEOTIDE SEQUENCE [LARGE SCALE GENOMIC DNA]</scope>
    <source>
        <strain evidence="9 10">JCM 16240</strain>
    </source>
</reference>
<evidence type="ECO:0000256" key="2">
    <source>
        <dbReference type="ARBA" id="ARBA00022475"/>
    </source>
</evidence>
<feature type="domain" description="TRAP C4-dicarboxylate transport system permease DctM subunit" evidence="8">
    <location>
        <begin position="8"/>
        <end position="417"/>
    </location>
</feature>
<dbReference type="InterPro" id="IPR010656">
    <property type="entry name" value="DctM"/>
</dbReference>
<dbReference type="InterPro" id="IPR004681">
    <property type="entry name" value="TRAP_DctM"/>
</dbReference>
<dbReference type="Pfam" id="PF06808">
    <property type="entry name" value="DctM"/>
    <property type="match status" value="1"/>
</dbReference>
<comment type="similarity">
    <text evidence="7">Belongs to the TRAP transporter large permease family.</text>
</comment>
<feature type="transmembrane region" description="Helical" evidence="7">
    <location>
        <begin position="171"/>
        <end position="193"/>
    </location>
</feature>
<keyword evidence="3 7" id="KW-0997">Cell inner membrane</keyword>
<evidence type="ECO:0000313" key="9">
    <source>
        <dbReference type="EMBL" id="GAA0230744.1"/>
    </source>
</evidence>
<gene>
    <name evidence="9" type="ORF">GCM10009125_19620</name>
</gene>
<dbReference type="EMBL" id="BAAAFN010000015">
    <property type="protein sequence ID" value="GAA0230744.1"/>
    <property type="molecule type" value="Genomic_DNA"/>
</dbReference>
<feature type="transmembrane region" description="Helical" evidence="7">
    <location>
        <begin position="359"/>
        <end position="385"/>
    </location>
</feature>
<comment type="subunit">
    <text evidence="7">The complex comprises the extracytoplasmic solute receptor protein and the two transmembrane proteins.</text>
</comment>
<feature type="transmembrane region" description="Helical" evidence="7">
    <location>
        <begin position="305"/>
        <end position="326"/>
    </location>
</feature>
<dbReference type="RefSeq" id="WP_325123774.1">
    <property type="nucleotide sequence ID" value="NZ_BAAAFN010000015.1"/>
</dbReference>
<feature type="transmembrane region" description="Helical" evidence="7">
    <location>
        <begin position="397"/>
        <end position="418"/>
    </location>
</feature>
<accession>A0ABN0TUV2</accession>
<feature type="transmembrane region" description="Helical" evidence="7">
    <location>
        <begin position="94"/>
        <end position="124"/>
    </location>
</feature>
<comment type="function">
    <text evidence="7">Part of the tripartite ATP-independent periplasmic (TRAP) transport system.</text>
</comment>
<dbReference type="PANTHER" id="PTHR33362">
    <property type="entry name" value="SIALIC ACID TRAP TRANSPORTER PERMEASE PROTEIN SIAT-RELATED"/>
    <property type="match status" value="1"/>
</dbReference>
<comment type="subcellular location">
    <subcellularLocation>
        <location evidence="1 7">Cell inner membrane</location>
        <topology evidence="1 7">Multi-pass membrane protein</topology>
    </subcellularLocation>
</comment>
<keyword evidence="7" id="KW-0813">Transport</keyword>
<evidence type="ECO:0000256" key="1">
    <source>
        <dbReference type="ARBA" id="ARBA00004429"/>
    </source>
</evidence>
<feature type="transmembrane region" description="Helical" evidence="7">
    <location>
        <begin position="241"/>
        <end position="257"/>
    </location>
</feature>
<dbReference type="PIRSF" id="PIRSF006066">
    <property type="entry name" value="HI0050"/>
    <property type="match status" value="1"/>
</dbReference>
<dbReference type="NCBIfam" id="TIGR00786">
    <property type="entry name" value="dctM"/>
    <property type="match status" value="1"/>
</dbReference>
<feature type="transmembrane region" description="Helical" evidence="7">
    <location>
        <begin position="55"/>
        <end position="74"/>
    </location>
</feature>
<keyword evidence="6 7" id="KW-0472">Membrane</keyword>
<name>A0ABN0TUV2_9BURK</name>
<feature type="transmembrane region" description="Helical" evidence="7">
    <location>
        <begin position="269"/>
        <end position="293"/>
    </location>
</feature>
<evidence type="ECO:0000256" key="5">
    <source>
        <dbReference type="ARBA" id="ARBA00022989"/>
    </source>
</evidence>
<proteinExistence type="inferred from homology"/>
<feature type="transmembrane region" description="Helical" evidence="7">
    <location>
        <begin position="6"/>
        <end position="34"/>
    </location>
</feature>
<evidence type="ECO:0000259" key="8">
    <source>
        <dbReference type="Pfam" id="PF06808"/>
    </source>
</evidence>
<feature type="transmembrane region" description="Helical" evidence="7">
    <location>
        <begin position="333"/>
        <end position="353"/>
    </location>
</feature>
<evidence type="ECO:0000313" key="10">
    <source>
        <dbReference type="Proteomes" id="UP001501176"/>
    </source>
</evidence>
<evidence type="ECO:0000256" key="3">
    <source>
        <dbReference type="ARBA" id="ARBA00022519"/>
    </source>
</evidence>